<comment type="caution">
    <text evidence="1">The sequence shown here is derived from an EMBL/GenBank/DDBJ whole genome shotgun (WGS) entry which is preliminary data.</text>
</comment>
<keyword evidence="2" id="KW-1185">Reference proteome</keyword>
<name>A0ABU8XLK4_9PROT</name>
<dbReference type="Proteomes" id="UP001375743">
    <property type="component" value="Unassembled WGS sequence"/>
</dbReference>
<protein>
    <submittedName>
        <fullName evidence="1">Uncharacterized protein</fullName>
    </submittedName>
</protein>
<accession>A0ABU8XLK4</accession>
<proteinExistence type="predicted"/>
<evidence type="ECO:0000313" key="2">
    <source>
        <dbReference type="Proteomes" id="UP001375743"/>
    </source>
</evidence>
<organism evidence="1 2">
    <name type="scientific">Benzoatithermus flavus</name>
    <dbReference type="NCBI Taxonomy" id="3108223"/>
    <lineage>
        <taxon>Bacteria</taxon>
        <taxon>Pseudomonadati</taxon>
        <taxon>Pseudomonadota</taxon>
        <taxon>Alphaproteobacteria</taxon>
        <taxon>Geminicoccales</taxon>
        <taxon>Geminicoccaceae</taxon>
        <taxon>Benzoatithermus</taxon>
    </lineage>
</organism>
<dbReference type="EMBL" id="JBBLZC010000001">
    <property type="protein sequence ID" value="MEK0081829.1"/>
    <property type="molecule type" value="Genomic_DNA"/>
</dbReference>
<dbReference type="RefSeq" id="WP_418157672.1">
    <property type="nucleotide sequence ID" value="NZ_JBBLZC010000001.1"/>
</dbReference>
<gene>
    <name evidence="1" type="ORF">U1T56_01595</name>
</gene>
<evidence type="ECO:0000313" key="1">
    <source>
        <dbReference type="EMBL" id="MEK0081829.1"/>
    </source>
</evidence>
<reference evidence="1 2" key="1">
    <citation type="submission" date="2024-01" db="EMBL/GenBank/DDBJ databases">
        <title>Multi-omics insights into the function and evolution of sodium benzoate biodegradation pathways in Benzoatithermus flavus gen. nov., sp. nov. from hot spring.</title>
        <authorList>
            <person name="Hu C.-J."/>
            <person name="Li W.-J."/>
        </authorList>
    </citation>
    <scope>NUCLEOTIDE SEQUENCE [LARGE SCALE GENOMIC DNA]</scope>
    <source>
        <strain evidence="1 2">SYSU G07066</strain>
    </source>
</reference>
<sequence length="236" mass="25615">MPLAAAGLLLAIPAAVALVHAWRREQRRARAWRAELFADALDLIEGPALRQDGLDYPVLRGRWQGLAVELKPIADTVAMRKLPSLWLQVTLTAPTGASGIADVLLRPLGVEYWSPASDLPVSVPTPASLPETAQIRLDHEGAASLLPLVAAHAALLARPATKELLITPKGVRLVVQLAEAERGSYLLFREARFAIRRIERAALEEMLVATARILEDVRRAMAGRNDGYRPTLDAAA</sequence>